<dbReference type="InterPro" id="IPR052513">
    <property type="entry name" value="Thioester_dehydratase-like"/>
</dbReference>
<dbReference type="InterPro" id="IPR012340">
    <property type="entry name" value="NA-bd_OB-fold"/>
</dbReference>
<dbReference type="GO" id="GO:0003677">
    <property type="term" value="F:DNA binding"/>
    <property type="evidence" value="ECO:0007669"/>
    <property type="project" value="UniProtKB-KW"/>
</dbReference>
<organism evidence="3 4">
    <name type="scientific">Mycolicibacterium diernhoferi</name>
    <dbReference type="NCBI Taxonomy" id="1801"/>
    <lineage>
        <taxon>Bacteria</taxon>
        <taxon>Bacillati</taxon>
        <taxon>Actinomycetota</taxon>
        <taxon>Actinomycetes</taxon>
        <taxon>Mycobacteriales</taxon>
        <taxon>Mycobacteriaceae</taxon>
        <taxon>Mycolicibacterium</taxon>
    </lineage>
</organism>
<dbReference type="EMBL" id="MIJD01000035">
    <property type="protein sequence ID" value="OPE55360.1"/>
    <property type="molecule type" value="Genomic_DNA"/>
</dbReference>
<name>A0A1Q4HEW9_9MYCO</name>
<accession>A0A1Q4HEW9</accession>
<dbReference type="Pfam" id="PF01796">
    <property type="entry name" value="OB_ChsH2_C"/>
    <property type="match status" value="1"/>
</dbReference>
<reference evidence="3 4" key="1">
    <citation type="submission" date="2016-09" db="EMBL/GenBank/DDBJ databases">
        <title>genome sequences of unsequenced Mycobacteria.</title>
        <authorList>
            <person name="Greninger A.L."/>
            <person name="Jerome K.R."/>
            <person name="Mcnair B."/>
            <person name="Wallis C."/>
            <person name="Fang F."/>
        </authorList>
    </citation>
    <scope>NUCLEOTIDE SEQUENCE [LARGE SCALE GENOMIC DNA]</scope>
    <source>
        <strain evidence="3 4">BM1</strain>
    </source>
</reference>
<sequence>MSTVEIIDPGIIESGADGGIRLIGGRCAACGETEFPRKQSCRDCGSQDVGAVTLADHGVLWSWTVQRFPPPSPPYHGSADEFTPFGVGYVELPGEVIVETRLTESDPARLRIGMPMRLTGIEVTTATGEQALAFAFAPVEEGERK</sequence>
<dbReference type="Pfam" id="PF12172">
    <property type="entry name" value="zf-ChsH2"/>
    <property type="match status" value="1"/>
</dbReference>
<gene>
    <name evidence="3" type="ORF">BV510_05520</name>
</gene>
<feature type="domain" description="ChsH2 C-terminal OB-fold" evidence="1">
    <location>
        <begin position="52"/>
        <end position="119"/>
    </location>
</feature>
<dbReference type="RefSeq" id="WP_073856433.1">
    <property type="nucleotide sequence ID" value="NZ_BAAATC010000020.1"/>
</dbReference>
<dbReference type="AlphaFoldDB" id="A0A1Q4HEW9"/>
<dbReference type="InterPro" id="IPR002878">
    <property type="entry name" value="ChsH2_C"/>
</dbReference>
<protein>
    <submittedName>
        <fullName evidence="3">DNA-binding protein</fullName>
    </submittedName>
</protein>
<feature type="domain" description="ChsH2 rubredoxin-like zinc ribbon" evidence="2">
    <location>
        <begin position="21"/>
        <end position="49"/>
    </location>
</feature>
<evidence type="ECO:0000313" key="3">
    <source>
        <dbReference type="EMBL" id="OPE55360.1"/>
    </source>
</evidence>
<proteinExistence type="predicted"/>
<dbReference type="Proteomes" id="UP000191039">
    <property type="component" value="Unassembled WGS sequence"/>
</dbReference>
<evidence type="ECO:0000259" key="2">
    <source>
        <dbReference type="Pfam" id="PF12172"/>
    </source>
</evidence>
<dbReference type="PANTHER" id="PTHR34075">
    <property type="entry name" value="BLR3430 PROTEIN"/>
    <property type="match status" value="1"/>
</dbReference>
<evidence type="ECO:0000259" key="1">
    <source>
        <dbReference type="Pfam" id="PF01796"/>
    </source>
</evidence>
<keyword evidence="3" id="KW-0238">DNA-binding</keyword>
<dbReference type="STRING" id="1801.BRW64_11910"/>
<dbReference type="PANTHER" id="PTHR34075:SF5">
    <property type="entry name" value="BLR3430 PROTEIN"/>
    <property type="match status" value="1"/>
</dbReference>
<evidence type="ECO:0000313" key="4">
    <source>
        <dbReference type="Proteomes" id="UP000191039"/>
    </source>
</evidence>
<comment type="caution">
    <text evidence="3">The sequence shown here is derived from an EMBL/GenBank/DDBJ whole genome shotgun (WGS) entry which is preliminary data.</text>
</comment>
<dbReference type="SUPFAM" id="SSF50249">
    <property type="entry name" value="Nucleic acid-binding proteins"/>
    <property type="match status" value="1"/>
</dbReference>
<dbReference type="InterPro" id="IPR022002">
    <property type="entry name" value="ChsH2_Znr"/>
</dbReference>